<dbReference type="PROSITE" id="PS51085">
    <property type="entry name" value="2FE2S_FER_2"/>
    <property type="match status" value="1"/>
</dbReference>
<dbReference type="PROSITE" id="PS00197">
    <property type="entry name" value="2FE2S_FER_1"/>
    <property type="match status" value="1"/>
</dbReference>
<evidence type="ECO:0000256" key="5">
    <source>
        <dbReference type="ARBA" id="ARBA00023014"/>
    </source>
</evidence>
<feature type="domain" description="2Fe-2S ferredoxin-type" evidence="6">
    <location>
        <begin position="1"/>
        <end position="75"/>
    </location>
</feature>
<organism evidence="7 8">
    <name type="scientific">Ramlibacter aquaticus</name>
    <dbReference type="NCBI Taxonomy" id="2780094"/>
    <lineage>
        <taxon>Bacteria</taxon>
        <taxon>Pseudomonadati</taxon>
        <taxon>Pseudomonadota</taxon>
        <taxon>Betaproteobacteria</taxon>
        <taxon>Burkholderiales</taxon>
        <taxon>Comamonadaceae</taxon>
        <taxon>Ramlibacter</taxon>
    </lineage>
</organism>
<sequence>MEFEVNGRKVQVDVEAEMPLLWVLRDELGLTGTKFGCGVAACGACTVRVDGRALRACVTPVGSVAGRAVQTIEGLGRSEAPHALQKAWLALQVPQCGYCQSGMLMAAAALLEKTPRPTDAQIEEAVSNICRCGTYQRVKAAIHRAAGGAT</sequence>
<dbReference type="InterPro" id="IPR051452">
    <property type="entry name" value="Diverse_Oxidoreductases"/>
</dbReference>
<dbReference type="PANTHER" id="PTHR44379">
    <property type="entry name" value="OXIDOREDUCTASE WITH IRON-SULFUR SUBUNIT"/>
    <property type="match status" value="1"/>
</dbReference>
<keyword evidence="2" id="KW-0479">Metal-binding</keyword>
<evidence type="ECO:0000256" key="1">
    <source>
        <dbReference type="ARBA" id="ARBA00022714"/>
    </source>
</evidence>
<dbReference type="InterPro" id="IPR012675">
    <property type="entry name" value="Beta-grasp_dom_sf"/>
</dbReference>
<dbReference type="InterPro" id="IPR036010">
    <property type="entry name" value="2Fe-2S_ferredoxin-like_sf"/>
</dbReference>
<evidence type="ECO:0000256" key="4">
    <source>
        <dbReference type="ARBA" id="ARBA00023004"/>
    </source>
</evidence>
<dbReference type="InterPro" id="IPR001041">
    <property type="entry name" value="2Fe-2S_ferredoxin-type"/>
</dbReference>
<accession>A0ABR9SK70</accession>
<dbReference type="SUPFAM" id="SSF54292">
    <property type="entry name" value="2Fe-2S ferredoxin-like"/>
    <property type="match status" value="1"/>
</dbReference>
<evidence type="ECO:0000313" key="8">
    <source>
        <dbReference type="Proteomes" id="UP000715965"/>
    </source>
</evidence>
<name>A0ABR9SK70_9BURK</name>
<keyword evidence="4" id="KW-0408">Iron</keyword>
<evidence type="ECO:0000256" key="3">
    <source>
        <dbReference type="ARBA" id="ARBA00023002"/>
    </source>
</evidence>
<evidence type="ECO:0000313" key="7">
    <source>
        <dbReference type="EMBL" id="MBE7942759.1"/>
    </source>
</evidence>
<dbReference type="SUPFAM" id="SSF47741">
    <property type="entry name" value="CO dehydrogenase ISP C-domain like"/>
    <property type="match status" value="1"/>
</dbReference>
<dbReference type="Pfam" id="PF01799">
    <property type="entry name" value="Fer2_2"/>
    <property type="match status" value="1"/>
</dbReference>
<keyword evidence="1" id="KW-0001">2Fe-2S</keyword>
<keyword evidence="3" id="KW-0560">Oxidoreductase</keyword>
<dbReference type="RefSeq" id="WP_193782306.1">
    <property type="nucleotide sequence ID" value="NZ_JADDOJ010000134.1"/>
</dbReference>
<reference evidence="7 8" key="1">
    <citation type="submission" date="2020-10" db="EMBL/GenBank/DDBJ databases">
        <title>Draft genome of Ramlibacter aquaticus LMG 30558.</title>
        <authorList>
            <person name="Props R."/>
        </authorList>
    </citation>
    <scope>NUCLEOTIDE SEQUENCE [LARGE SCALE GENOMIC DNA]</scope>
    <source>
        <strain evidence="7 8">LMG 30558</strain>
    </source>
</reference>
<dbReference type="InterPro" id="IPR036884">
    <property type="entry name" value="2Fe-2S-bd_dom_sf"/>
</dbReference>
<dbReference type="PANTHER" id="PTHR44379:SF2">
    <property type="entry name" value="BLR6218 PROTEIN"/>
    <property type="match status" value="1"/>
</dbReference>
<protein>
    <submittedName>
        <fullName evidence="7">(2Fe-2S)-binding protein</fullName>
    </submittedName>
</protein>
<dbReference type="InterPro" id="IPR006058">
    <property type="entry name" value="2Fe2S_fd_BS"/>
</dbReference>
<evidence type="ECO:0000259" key="6">
    <source>
        <dbReference type="PROSITE" id="PS51085"/>
    </source>
</evidence>
<comment type="caution">
    <text evidence="7">The sequence shown here is derived from an EMBL/GenBank/DDBJ whole genome shotgun (WGS) entry which is preliminary data.</text>
</comment>
<dbReference type="Gene3D" id="3.10.20.30">
    <property type="match status" value="1"/>
</dbReference>
<keyword evidence="8" id="KW-1185">Reference proteome</keyword>
<dbReference type="InterPro" id="IPR002888">
    <property type="entry name" value="2Fe-2S-bd"/>
</dbReference>
<proteinExistence type="predicted"/>
<evidence type="ECO:0000256" key="2">
    <source>
        <dbReference type="ARBA" id="ARBA00022723"/>
    </source>
</evidence>
<gene>
    <name evidence="7" type="ORF">IM725_19490</name>
</gene>
<dbReference type="EMBL" id="JADDOJ010000134">
    <property type="protein sequence ID" value="MBE7942759.1"/>
    <property type="molecule type" value="Genomic_DNA"/>
</dbReference>
<keyword evidence="5" id="KW-0411">Iron-sulfur</keyword>
<dbReference type="Pfam" id="PF00111">
    <property type="entry name" value="Fer2"/>
    <property type="match status" value="1"/>
</dbReference>
<dbReference type="Gene3D" id="1.10.150.120">
    <property type="entry name" value="[2Fe-2S]-binding domain"/>
    <property type="match status" value="1"/>
</dbReference>
<dbReference type="Proteomes" id="UP000715965">
    <property type="component" value="Unassembled WGS sequence"/>
</dbReference>
<dbReference type="CDD" id="cd00207">
    <property type="entry name" value="fer2"/>
    <property type="match status" value="1"/>
</dbReference>